<proteinExistence type="predicted"/>
<sequence>MKFERKSGCRLTFFHPKDLQKCPGMSVRRDAPATYGDEMQGNGQRYGKDRRA</sequence>
<name>A0A0B7BXC1_9EUPU</name>
<feature type="non-terminal residue" evidence="2">
    <location>
        <position position="52"/>
    </location>
</feature>
<gene>
    <name evidence="2" type="primary">ORF214336</name>
</gene>
<evidence type="ECO:0000256" key="1">
    <source>
        <dbReference type="SAM" id="MobiDB-lite"/>
    </source>
</evidence>
<feature type="region of interest" description="Disordered" evidence="1">
    <location>
        <begin position="24"/>
        <end position="52"/>
    </location>
</feature>
<protein>
    <submittedName>
        <fullName evidence="2">Uncharacterized protein</fullName>
    </submittedName>
</protein>
<dbReference type="EMBL" id="HACG01050136">
    <property type="protein sequence ID" value="CEK97001.1"/>
    <property type="molecule type" value="Transcribed_RNA"/>
</dbReference>
<evidence type="ECO:0000313" key="2">
    <source>
        <dbReference type="EMBL" id="CEK97001.1"/>
    </source>
</evidence>
<organism evidence="2">
    <name type="scientific">Arion vulgaris</name>
    <dbReference type="NCBI Taxonomy" id="1028688"/>
    <lineage>
        <taxon>Eukaryota</taxon>
        <taxon>Metazoa</taxon>
        <taxon>Spiralia</taxon>
        <taxon>Lophotrochozoa</taxon>
        <taxon>Mollusca</taxon>
        <taxon>Gastropoda</taxon>
        <taxon>Heterobranchia</taxon>
        <taxon>Euthyneura</taxon>
        <taxon>Panpulmonata</taxon>
        <taxon>Eupulmonata</taxon>
        <taxon>Stylommatophora</taxon>
        <taxon>Helicina</taxon>
        <taxon>Arionoidea</taxon>
        <taxon>Arionidae</taxon>
        <taxon>Arion</taxon>
    </lineage>
</organism>
<dbReference type="AlphaFoldDB" id="A0A0B7BXC1"/>
<accession>A0A0B7BXC1</accession>
<reference evidence="2" key="1">
    <citation type="submission" date="2014-12" db="EMBL/GenBank/DDBJ databases">
        <title>Insight into the proteome of Arion vulgaris.</title>
        <authorList>
            <person name="Aradska J."/>
            <person name="Bulat T."/>
            <person name="Smidak R."/>
            <person name="Sarate P."/>
            <person name="Gangsoo J."/>
            <person name="Sialana F."/>
            <person name="Bilban M."/>
            <person name="Lubec G."/>
        </authorList>
    </citation>
    <scope>NUCLEOTIDE SEQUENCE</scope>
    <source>
        <tissue evidence="2">Skin</tissue>
    </source>
</reference>